<accession>A0A9D1LFM6</accession>
<name>A0A9D1LFM6_9BURK</name>
<keyword evidence="3 12" id="KW-0378">Hydrolase</keyword>
<reference evidence="15" key="2">
    <citation type="journal article" date="2021" name="PeerJ">
        <title>Extensive microbial diversity within the chicken gut microbiome revealed by metagenomics and culture.</title>
        <authorList>
            <person name="Gilroy R."/>
            <person name="Ravi A."/>
            <person name="Getino M."/>
            <person name="Pursley I."/>
            <person name="Horton D.L."/>
            <person name="Alikhan N.F."/>
            <person name="Baker D."/>
            <person name="Gharbi K."/>
            <person name="Hall N."/>
            <person name="Watson M."/>
            <person name="Adriaenssens E.M."/>
            <person name="Foster-Nyarko E."/>
            <person name="Jarju S."/>
            <person name="Secka A."/>
            <person name="Antonio M."/>
            <person name="Oren A."/>
            <person name="Chaudhuri R.R."/>
            <person name="La Ragione R."/>
            <person name="Hildebrand F."/>
            <person name="Pallen M.J."/>
        </authorList>
    </citation>
    <scope>NUCLEOTIDE SEQUENCE</scope>
    <source>
        <strain evidence="15">7463</strain>
    </source>
</reference>
<feature type="domain" description="UvrD-like helicase ATP-binding" evidence="13">
    <location>
        <begin position="6"/>
        <end position="293"/>
    </location>
</feature>
<dbReference type="Pfam" id="PF13361">
    <property type="entry name" value="UvrD_C"/>
    <property type="match status" value="1"/>
</dbReference>
<comment type="similarity">
    <text evidence="1">Belongs to the helicase family. UvrD subfamily.</text>
</comment>
<evidence type="ECO:0000256" key="5">
    <source>
        <dbReference type="ARBA" id="ARBA00022840"/>
    </source>
</evidence>
<dbReference type="Gene3D" id="3.40.50.300">
    <property type="entry name" value="P-loop containing nucleotide triphosphate hydrolases"/>
    <property type="match status" value="2"/>
</dbReference>
<dbReference type="InterPro" id="IPR027417">
    <property type="entry name" value="P-loop_NTPase"/>
</dbReference>
<dbReference type="CDD" id="cd17932">
    <property type="entry name" value="DEXQc_UvrD"/>
    <property type="match status" value="1"/>
</dbReference>
<evidence type="ECO:0000256" key="1">
    <source>
        <dbReference type="ARBA" id="ARBA00009922"/>
    </source>
</evidence>
<comment type="catalytic activity">
    <reaction evidence="8">
        <text>Couples ATP hydrolysis with the unwinding of duplex DNA by translocating in the 3'-5' direction.</text>
        <dbReference type="EC" id="5.6.2.4"/>
    </reaction>
</comment>
<evidence type="ECO:0000313" key="16">
    <source>
        <dbReference type="Proteomes" id="UP000824083"/>
    </source>
</evidence>
<keyword evidence="7" id="KW-0413">Isomerase</keyword>
<gene>
    <name evidence="15" type="ORF">IAC56_02145</name>
</gene>
<dbReference type="GO" id="GO:0000725">
    <property type="term" value="P:recombinational repair"/>
    <property type="evidence" value="ECO:0007669"/>
    <property type="project" value="TreeGrafter"/>
</dbReference>
<evidence type="ECO:0000256" key="10">
    <source>
        <dbReference type="ARBA" id="ARBA00034923"/>
    </source>
</evidence>
<dbReference type="EMBL" id="DVMY01000039">
    <property type="protein sequence ID" value="HIU37061.1"/>
    <property type="molecule type" value="Genomic_DNA"/>
</dbReference>
<dbReference type="Pfam" id="PF00580">
    <property type="entry name" value="UvrD-helicase"/>
    <property type="match status" value="1"/>
</dbReference>
<sequence length="707" mass="80749">MQPWLTGLNREQKLAATSTEGHVRVLAGPGTGKTRALTSRYCYLTESLGVPPRNILCVTFTNKAANEMKQRIRGWLGDLDLGYICTLHAFCVQFLKEEIHALHYPKNFIILDVEDQRTLLLKIFEDMGLSLREATIKQKIDEVLEARKMTADAYVNEIFTLDNTQLEERIKATTDINDGIFFRYLYEQKKNFACDFNDLINFTAYILKHFPDVLQKWQERIQYVMVDEFQDVSAKQYSIAQMLSGKHGNLFIVGDPDQTIYTWRNAHVKLFLDFDKVYPDAKTIVLSTNYRSSPEILKAAEALIEKNVIRYPKTLTATLPNGPRALYFHARTEKEEADWIADEISKLLAAGESPDRIAVLYRSHFLSRSIEDSFLRHTIAYKIYSGVEFYSRAEIKDCVAYLRMLTAADDVAFLRTINSPSRKIGKKKLAFLKSVAAAENLSLYESLKRTAHEDIFKGTGVKKYILAIETVKKEIHSLPLGSLFQKILDLSGYENYLRLQSDQERLDNVAELKRAVDEAGEDPDATLEEFLSKVALLSNVDQKDKRQAVKLMTIHSAKGMEFPYVFVCGLNEGVFPSRKIVTPEDMDEERRIAYVAVTRAAKRLYLSDSEGVDNDNVFKLPSRFIFDIGRDNLEYVRELPQTFSGRVQRLVRQTEVRPFGAGDRVTHPAFGAGTVLTVNAKTLTYKIKFDSLATERDIQFRAPLTRL</sequence>
<dbReference type="GO" id="GO:0003677">
    <property type="term" value="F:DNA binding"/>
    <property type="evidence" value="ECO:0007669"/>
    <property type="project" value="UniProtKB-KW"/>
</dbReference>
<dbReference type="InterPro" id="IPR000212">
    <property type="entry name" value="DNA_helicase_UvrD/REP"/>
</dbReference>
<feature type="binding site" evidence="12">
    <location>
        <begin position="27"/>
        <end position="34"/>
    </location>
    <ligand>
        <name>ATP</name>
        <dbReference type="ChEBI" id="CHEBI:30616"/>
    </ligand>
</feature>
<evidence type="ECO:0000256" key="7">
    <source>
        <dbReference type="ARBA" id="ARBA00023235"/>
    </source>
</evidence>
<evidence type="ECO:0000259" key="14">
    <source>
        <dbReference type="PROSITE" id="PS51217"/>
    </source>
</evidence>
<dbReference type="GO" id="GO:0043138">
    <property type="term" value="F:3'-5' DNA helicase activity"/>
    <property type="evidence" value="ECO:0007669"/>
    <property type="project" value="UniProtKB-EC"/>
</dbReference>
<protein>
    <recommendedName>
        <fullName evidence="9">DNA 3'-5' helicase</fullName>
        <ecNumber evidence="9">5.6.2.4</ecNumber>
    </recommendedName>
    <alternativeName>
        <fullName evidence="10">DNA 3'-5' helicase II</fullName>
    </alternativeName>
</protein>
<evidence type="ECO:0000313" key="15">
    <source>
        <dbReference type="EMBL" id="HIU37061.1"/>
    </source>
</evidence>
<dbReference type="InterPro" id="IPR013986">
    <property type="entry name" value="DExx_box_DNA_helicase_dom_sf"/>
</dbReference>
<comment type="caution">
    <text evidence="15">The sequence shown here is derived from an EMBL/GenBank/DDBJ whole genome shotgun (WGS) entry which is preliminary data.</text>
</comment>
<dbReference type="GO" id="GO:0005524">
    <property type="term" value="F:ATP binding"/>
    <property type="evidence" value="ECO:0007669"/>
    <property type="project" value="UniProtKB-UniRule"/>
</dbReference>
<organism evidence="15 16">
    <name type="scientific">Candidatus Aphodousia faecigallinarum</name>
    <dbReference type="NCBI Taxonomy" id="2840677"/>
    <lineage>
        <taxon>Bacteria</taxon>
        <taxon>Pseudomonadati</taxon>
        <taxon>Pseudomonadota</taxon>
        <taxon>Betaproteobacteria</taxon>
        <taxon>Burkholderiales</taxon>
        <taxon>Sutterellaceae</taxon>
        <taxon>Sutterellaceae incertae sedis</taxon>
        <taxon>Candidatus Aphodousia</taxon>
    </lineage>
</organism>
<dbReference type="EC" id="5.6.2.4" evidence="9"/>
<dbReference type="GO" id="GO:0033202">
    <property type="term" value="C:DNA helicase complex"/>
    <property type="evidence" value="ECO:0007669"/>
    <property type="project" value="TreeGrafter"/>
</dbReference>
<dbReference type="GO" id="GO:0005829">
    <property type="term" value="C:cytosol"/>
    <property type="evidence" value="ECO:0007669"/>
    <property type="project" value="TreeGrafter"/>
</dbReference>
<keyword evidence="5 12" id="KW-0067">ATP-binding</keyword>
<evidence type="ECO:0000256" key="4">
    <source>
        <dbReference type="ARBA" id="ARBA00022806"/>
    </source>
</evidence>
<keyword evidence="4 12" id="KW-0347">Helicase</keyword>
<evidence type="ECO:0000256" key="12">
    <source>
        <dbReference type="PROSITE-ProRule" id="PRU00560"/>
    </source>
</evidence>
<dbReference type="PROSITE" id="PS51217">
    <property type="entry name" value="UVRD_HELICASE_CTER"/>
    <property type="match status" value="1"/>
</dbReference>
<dbReference type="Gene3D" id="1.10.486.10">
    <property type="entry name" value="PCRA, domain 4"/>
    <property type="match status" value="1"/>
</dbReference>
<dbReference type="PANTHER" id="PTHR11070:SF2">
    <property type="entry name" value="ATP-DEPENDENT DNA HELICASE SRS2"/>
    <property type="match status" value="1"/>
</dbReference>
<evidence type="ECO:0000256" key="3">
    <source>
        <dbReference type="ARBA" id="ARBA00022801"/>
    </source>
</evidence>
<evidence type="ECO:0000259" key="13">
    <source>
        <dbReference type="PROSITE" id="PS51198"/>
    </source>
</evidence>
<dbReference type="PANTHER" id="PTHR11070">
    <property type="entry name" value="UVRD / RECB / PCRA DNA HELICASE FAMILY MEMBER"/>
    <property type="match status" value="1"/>
</dbReference>
<proteinExistence type="inferred from homology"/>
<evidence type="ECO:0000256" key="2">
    <source>
        <dbReference type="ARBA" id="ARBA00022741"/>
    </source>
</evidence>
<dbReference type="GO" id="GO:0016787">
    <property type="term" value="F:hydrolase activity"/>
    <property type="evidence" value="ECO:0007669"/>
    <property type="project" value="UniProtKB-UniRule"/>
</dbReference>
<feature type="domain" description="UvrD-like helicase C-terminal" evidence="14">
    <location>
        <begin position="294"/>
        <end position="559"/>
    </location>
</feature>
<evidence type="ECO:0000256" key="8">
    <source>
        <dbReference type="ARBA" id="ARBA00034617"/>
    </source>
</evidence>
<dbReference type="InterPro" id="IPR014017">
    <property type="entry name" value="DNA_helicase_UvrD-like_C"/>
</dbReference>
<keyword evidence="2 12" id="KW-0547">Nucleotide-binding</keyword>
<reference evidence="15" key="1">
    <citation type="submission" date="2020-10" db="EMBL/GenBank/DDBJ databases">
        <authorList>
            <person name="Gilroy R."/>
        </authorList>
    </citation>
    <scope>NUCLEOTIDE SEQUENCE</scope>
    <source>
        <strain evidence="15">7463</strain>
    </source>
</reference>
<evidence type="ECO:0000256" key="11">
    <source>
        <dbReference type="ARBA" id="ARBA00048988"/>
    </source>
</evidence>
<dbReference type="Proteomes" id="UP000824083">
    <property type="component" value="Unassembled WGS sequence"/>
</dbReference>
<evidence type="ECO:0000256" key="9">
    <source>
        <dbReference type="ARBA" id="ARBA00034808"/>
    </source>
</evidence>
<dbReference type="InterPro" id="IPR014016">
    <property type="entry name" value="UvrD-like_ATP-bd"/>
</dbReference>
<keyword evidence="6" id="KW-0238">DNA-binding</keyword>
<dbReference type="AlphaFoldDB" id="A0A9D1LFM6"/>
<dbReference type="Gene3D" id="1.10.10.160">
    <property type="match status" value="1"/>
</dbReference>
<dbReference type="PROSITE" id="PS51198">
    <property type="entry name" value="UVRD_HELICASE_ATP_BIND"/>
    <property type="match status" value="1"/>
</dbReference>
<dbReference type="SUPFAM" id="SSF52540">
    <property type="entry name" value="P-loop containing nucleoside triphosphate hydrolases"/>
    <property type="match status" value="1"/>
</dbReference>
<evidence type="ECO:0000256" key="6">
    <source>
        <dbReference type="ARBA" id="ARBA00023125"/>
    </source>
</evidence>
<dbReference type="CDD" id="cd18807">
    <property type="entry name" value="SF1_C_UvrD"/>
    <property type="match status" value="1"/>
</dbReference>
<comment type="catalytic activity">
    <reaction evidence="11">
        <text>ATP + H2O = ADP + phosphate + H(+)</text>
        <dbReference type="Rhea" id="RHEA:13065"/>
        <dbReference type="ChEBI" id="CHEBI:15377"/>
        <dbReference type="ChEBI" id="CHEBI:15378"/>
        <dbReference type="ChEBI" id="CHEBI:30616"/>
        <dbReference type="ChEBI" id="CHEBI:43474"/>
        <dbReference type="ChEBI" id="CHEBI:456216"/>
        <dbReference type="EC" id="5.6.2.4"/>
    </reaction>
</comment>